<accession>A0A239HTG2</accession>
<reference evidence="2 3" key="1">
    <citation type="submission" date="2017-06" db="EMBL/GenBank/DDBJ databases">
        <authorList>
            <person name="Kim H.J."/>
            <person name="Triplett B.A."/>
        </authorList>
    </citation>
    <scope>NUCLEOTIDE SEQUENCE [LARGE SCALE GENOMIC DNA]</scope>
    <source>
        <strain evidence="2 3">DSM 29339</strain>
    </source>
</reference>
<dbReference type="EMBL" id="FZOY01000004">
    <property type="protein sequence ID" value="SNS84667.1"/>
    <property type="molecule type" value="Genomic_DNA"/>
</dbReference>
<protein>
    <submittedName>
        <fullName evidence="2">Cupin domain-containing protein</fullName>
    </submittedName>
</protein>
<dbReference type="CDD" id="cd02238">
    <property type="entry name" value="cupin_KdgF"/>
    <property type="match status" value="1"/>
</dbReference>
<dbReference type="Proteomes" id="UP000198426">
    <property type="component" value="Unassembled WGS sequence"/>
</dbReference>
<keyword evidence="3" id="KW-1185">Reference proteome</keyword>
<dbReference type="PANTHER" id="PTHR40112:SF1">
    <property type="entry name" value="H2HPP ISOMERASE"/>
    <property type="match status" value="1"/>
</dbReference>
<organism evidence="2 3">
    <name type="scientific">Tropicimonas sediminicola</name>
    <dbReference type="NCBI Taxonomy" id="1031541"/>
    <lineage>
        <taxon>Bacteria</taxon>
        <taxon>Pseudomonadati</taxon>
        <taxon>Pseudomonadota</taxon>
        <taxon>Alphaproteobacteria</taxon>
        <taxon>Rhodobacterales</taxon>
        <taxon>Roseobacteraceae</taxon>
        <taxon>Tropicimonas</taxon>
    </lineage>
</organism>
<dbReference type="InterPro" id="IPR025499">
    <property type="entry name" value="KdgF"/>
</dbReference>
<dbReference type="SUPFAM" id="SSF51182">
    <property type="entry name" value="RmlC-like cupins"/>
    <property type="match status" value="1"/>
</dbReference>
<feature type="domain" description="Cupin type-2" evidence="1">
    <location>
        <begin position="34"/>
        <end position="90"/>
    </location>
</feature>
<dbReference type="InterPro" id="IPR013096">
    <property type="entry name" value="Cupin_2"/>
</dbReference>
<dbReference type="InterPro" id="IPR014710">
    <property type="entry name" value="RmlC-like_jellyroll"/>
</dbReference>
<gene>
    <name evidence="2" type="ORF">SAMN05421757_10423</name>
</gene>
<dbReference type="OrthoDB" id="9811153at2"/>
<sequence>MTEKNSKIDVWVDSGEGVERRVRAETQDLMVVEFRFSTGGVGALHSHPHTQSTYVESGVFDFTMNGETRRISAGDCFVIPSNAEHGCVCVEAGLLVDCFTPRRDDFL</sequence>
<evidence type="ECO:0000259" key="1">
    <source>
        <dbReference type="Pfam" id="PF07883"/>
    </source>
</evidence>
<dbReference type="InterPro" id="IPR011051">
    <property type="entry name" value="RmlC_Cupin_sf"/>
</dbReference>
<evidence type="ECO:0000313" key="3">
    <source>
        <dbReference type="Proteomes" id="UP000198426"/>
    </source>
</evidence>
<dbReference type="Gene3D" id="2.60.120.10">
    <property type="entry name" value="Jelly Rolls"/>
    <property type="match status" value="1"/>
</dbReference>
<dbReference type="RefSeq" id="WP_089233129.1">
    <property type="nucleotide sequence ID" value="NZ_FZOY01000004.1"/>
</dbReference>
<dbReference type="Pfam" id="PF07883">
    <property type="entry name" value="Cupin_2"/>
    <property type="match status" value="1"/>
</dbReference>
<dbReference type="AlphaFoldDB" id="A0A239HTG2"/>
<proteinExistence type="predicted"/>
<dbReference type="PIRSF" id="PIRSF029883">
    <property type="entry name" value="KdgF"/>
    <property type="match status" value="1"/>
</dbReference>
<dbReference type="PANTHER" id="PTHR40112">
    <property type="entry name" value="H2HPP ISOMERASE"/>
    <property type="match status" value="1"/>
</dbReference>
<dbReference type="InterPro" id="IPR052535">
    <property type="entry name" value="Bacilysin_H2HPP_isomerase"/>
</dbReference>
<name>A0A239HTG2_9RHOB</name>
<evidence type="ECO:0000313" key="2">
    <source>
        <dbReference type="EMBL" id="SNS84667.1"/>
    </source>
</evidence>